<dbReference type="EMBL" id="JAHUZB010000004">
    <property type="protein sequence ID" value="MBV7391460.1"/>
    <property type="molecule type" value="Genomic_DNA"/>
</dbReference>
<evidence type="ECO:0000313" key="3">
    <source>
        <dbReference type="Proteomes" id="UP000774130"/>
    </source>
</evidence>
<protein>
    <submittedName>
        <fullName evidence="2">DUF2798 domain-containing protein</fullName>
    </submittedName>
</protein>
<comment type="caution">
    <text evidence="2">The sequence shown here is derived from an EMBL/GenBank/DDBJ whole genome shotgun (WGS) entry which is preliminary data.</text>
</comment>
<reference evidence="2 3" key="1">
    <citation type="submission" date="2021-06" db="EMBL/GenBank/DDBJ databases">
        <title>Enterococcus alishanensis sp. nov., a novel lactic acid bacterium isolated from fresh coffee beans.</title>
        <authorList>
            <person name="Chen Y.-S."/>
        </authorList>
    </citation>
    <scope>NUCLEOTIDE SEQUENCE [LARGE SCALE GENOMIC DNA]</scope>
    <source>
        <strain evidence="2 3">ALS3</strain>
    </source>
</reference>
<proteinExistence type="predicted"/>
<accession>A0ABS6TEX9</accession>
<name>A0ABS6TEX9_9ENTE</name>
<evidence type="ECO:0000313" key="2">
    <source>
        <dbReference type="EMBL" id="MBV7391460.1"/>
    </source>
</evidence>
<feature type="transmembrane region" description="Helical" evidence="1">
    <location>
        <begin position="80"/>
        <end position="101"/>
    </location>
</feature>
<sequence>MPKTKTEGLLFTTMMCFMMVLGMSTYNLIVHGAFSIMALLTGLIPGFVVAFILDVFIVGKVAKSVAFKLPINQEKMLHKILAISGCMVTGMVLCMSFYGVIYEQGFSSQFLAMYGRAILTNIVMALPLQLLIVGPISRKALATFQKISEKNRSVDVTLD</sequence>
<keyword evidence="3" id="KW-1185">Reference proteome</keyword>
<dbReference type="InterPro" id="IPR021529">
    <property type="entry name" value="DUF2798"/>
</dbReference>
<dbReference type="Pfam" id="PF11391">
    <property type="entry name" value="DUF2798"/>
    <property type="match status" value="2"/>
</dbReference>
<keyword evidence="1" id="KW-0472">Membrane</keyword>
<feature type="transmembrane region" description="Helical" evidence="1">
    <location>
        <begin position="113"/>
        <end position="136"/>
    </location>
</feature>
<evidence type="ECO:0000256" key="1">
    <source>
        <dbReference type="SAM" id="Phobius"/>
    </source>
</evidence>
<gene>
    <name evidence="2" type="ORF">KUA55_12275</name>
</gene>
<feature type="transmembrane region" description="Helical" evidence="1">
    <location>
        <begin position="35"/>
        <end position="59"/>
    </location>
</feature>
<keyword evidence="1" id="KW-1133">Transmembrane helix</keyword>
<keyword evidence="1" id="KW-0812">Transmembrane</keyword>
<dbReference type="Proteomes" id="UP000774130">
    <property type="component" value="Unassembled WGS sequence"/>
</dbReference>
<dbReference type="RefSeq" id="WP_218326650.1">
    <property type="nucleotide sequence ID" value="NZ_JAHUZB010000004.1"/>
</dbReference>
<feature type="transmembrane region" description="Helical" evidence="1">
    <location>
        <begin position="9"/>
        <end position="29"/>
    </location>
</feature>
<organism evidence="2 3">
    <name type="scientific">Enterococcus alishanensis</name>
    <dbReference type="NCBI Taxonomy" id="1303817"/>
    <lineage>
        <taxon>Bacteria</taxon>
        <taxon>Bacillati</taxon>
        <taxon>Bacillota</taxon>
        <taxon>Bacilli</taxon>
        <taxon>Lactobacillales</taxon>
        <taxon>Enterococcaceae</taxon>
        <taxon>Enterococcus</taxon>
    </lineage>
</organism>